<name>A0ABX1AZ55_9ACTN</name>
<gene>
    <name evidence="2" type="ORF">HCN51_10640</name>
</gene>
<evidence type="ECO:0000313" key="3">
    <source>
        <dbReference type="Proteomes" id="UP000696294"/>
    </source>
</evidence>
<dbReference type="GO" id="GO:0004497">
    <property type="term" value="F:monooxygenase activity"/>
    <property type="evidence" value="ECO:0007669"/>
    <property type="project" value="UniProtKB-KW"/>
</dbReference>
<keyword evidence="2" id="KW-0560">Oxidoreductase</keyword>
<dbReference type="Gene3D" id="3.30.9.40">
    <property type="match status" value="1"/>
</dbReference>
<reference evidence="2 3" key="1">
    <citation type="submission" date="2020-03" db="EMBL/GenBank/DDBJ databases">
        <title>WGS of actinomycetes isolated from Thailand.</title>
        <authorList>
            <person name="Thawai C."/>
        </authorList>
    </citation>
    <scope>NUCLEOTIDE SEQUENCE [LARGE SCALE GENOMIC DNA]</scope>
    <source>
        <strain evidence="2 3">FMUSA5-5</strain>
    </source>
</reference>
<dbReference type="Pfam" id="PF17885">
    <property type="entry name" value="Smoa_sbd"/>
    <property type="match status" value="1"/>
</dbReference>
<dbReference type="InterPro" id="IPR036188">
    <property type="entry name" value="FAD/NAD-bd_sf"/>
</dbReference>
<dbReference type="Gene3D" id="3.50.50.60">
    <property type="entry name" value="FAD/NAD(P)-binding domain"/>
    <property type="match status" value="2"/>
</dbReference>
<keyword evidence="2" id="KW-0503">Monooxygenase</keyword>
<dbReference type="SUPFAM" id="SSF51905">
    <property type="entry name" value="FAD/NAD(P)-binding domain"/>
    <property type="match status" value="1"/>
</dbReference>
<dbReference type="InterPro" id="IPR041654">
    <property type="entry name" value="StyA_sbd"/>
</dbReference>
<sequence length="412" mass="44063">MAGTGIGIGIVGAGISGLTLALRLQQLGVATTLYCESDADTLRGSRLPATVVRMGHTQARERELGSEHFRDPGCLMRRARLSVKGDPPLEFTAGVAEPFHAVDFRLLLPAFMDDYARRGGELVVAAKPPDAAQVDRWSRRHELMVVAAGRRSVAELFPRDAARSPFERPQRLLAAGLYRGIDLEPLFSYNISGGAGEILRMPMMTREGVVSAVLVEAIPGGPLEPITRTPWQEVPAVLRALLREHAPRLAERVDAAAFELLGPDDLLQGAVTPTVRQPVAELPGGRIALAVGDAWIVNDPITGQGANLGSRCAWIAADAIAAGGPYDAAFAHATAERMWEAAAPVVDWTNAFLRPPAEHVVKLLVAAATRQDLADLVLTLFSDPAFAWGLLSSPAEIARIVDGGEPPLYDRV</sequence>
<evidence type="ECO:0000313" key="2">
    <source>
        <dbReference type="EMBL" id="NJP89897.1"/>
    </source>
</evidence>
<keyword evidence="3" id="KW-1185">Reference proteome</keyword>
<dbReference type="PRINTS" id="PR00420">
    <property type="entry name" value="RNGMNOXGNASE"/>
</dbReference>
<dbReference type="EMBL" id="JAATEP010000006">
    <property type="protein sequence ID" value="NJP89897.1"/>
    <property type="molecule type" value="Genomic_DNA"/>
</dbReference>
<protein>
    <submittedName>
        <fullName evidence="2">Monooxygenase</fullName>
    </submittedName>
</protein>
<dbReference type="Proteomes" id="UP000696294">
    <property type="component" value="Unassembled WGS sequence"/>
</dbReference>
<dbReference type="RefSeq" id="WP_168009213.1">
    <property type="nucleotide sequence ID" value="NZ_JAATEP010000006.1"/>
</dbReference>
<accession>A0ABX1AZ55</accession>
<comment type="caution">
    <text evidence="2">The sequence shown here is derived from an EMBL/GenBank/DDBJ whole genome shotgun (WGS) entry which is preliminary data.</text>
</comment>
<proteinExistence type="predicted"/>
<evidence type="ECO:0000259" key="1">
    <source>
        <dbReference type="Pfam" id="PF17885"/>
    </source>
</evidence>
<feature type="domain" description="Styrene monooxygenase StyA putative substrate binding" evidence="1">
    <location>
        <begin position="149"/>
        <end position="252"/>
    </location>
</feature>
<organism evidence="2 3">
    <name type="scientific">Nonomuraea composti</name>
    <dbReference type="NCBI Taxonomy" id="2720023"/>
    <lineage>
        <taxon>Bacteria</taxon>
        <taxon>Bacillati</taxon>
        <taxon>Actinomycetota</taxon>
        <taxon>Actinomycetes</taxon>
        <taxon>Streptosporangiales</taxon>
        <taxon>Streptosporangiaceae</taxon>
        <taxon>Nonomuraea</taxon>
    </lineage>
</organism>